<comment type="catalytic activity">
    <reaction evidence="43">
        <text>(2E)-decenoyl-[ACP] + NADPH + H(+) = decanoyl-[ACP] + NADP(+)</text>
        <dbReference type="Rhea" id="RHEA:41864"/>
        <dbReference type="Rhea" id="RHEA-COMP:9639"/>
        <dbReference type="Rhea" id="RHEA-COMP:9640"/>
        <dbReference type="ChEBI" id="CHEBI:15378"/>
        <dbReference type="ChEBI" id="CHEBI:57783"/>
        <dbReference type="ChEBI" id="CHEBI:58349"/>
        <dbReference type="ChEBI" id="CHEBI:78467"/>
        <dbReference type="ChEBI" id="CHEBI:78468"/>
    </reaction>
    <physiologicalReaction direction="left-to-right" evidence="43">
        <dbReference type="Rhea" id="RHEA:41865"/>
    </physiologicalReaction>
</comment>
<evidence type="ECO:0000256" key="9">
    <source>
        <dbReference type="ARBA" id="ARBA00023394"/>
    </source>
</evidence>
<dbReference type="InterPro" id="IPR050091">
    <property type="entry name" value="PKS_NRPS_Biosynth_Enz"/>
</dbReference>
<evidence type="ECO:0000256" key="17">
    <source>
        <dbReference type="ARBA" id="ARBA00047400"/>
    </source>
</evidence>
<evidence type="ECO:0000256" key="29">
    <source>
        <dbReference type="ARBA" id="ARBA00048420"/>
    </source>
</evidence>
<evidence type="ECO:0000256" key="19">
    <source>
        <dbReference type="ARBA" id="ARBA00047451"/>
    </source>
</evidence>
<dbReference type="Pfam" id="PF00975">
    <property type="entry name" value="Thioesterase"/>
    <property type="match status" value="1"/>
</dbReference>
<dbReference type="Pfam" id="PF08659">
    <property type="entry name" value="KR"/>
    <property type="match status" value="1"/>
</dbReference>
<dbReference type="InterPro" id="IPR011032">
    <property type="entry name" value="GroES-like_sf"/>
</dbReference>
<comment type="catalytic activity">
    <reaction evidence="28">
        <text>tetradecanoyl-[ACP] + H2O = tetradecanoate + holo-[ACP] + H(+)</text>
        <dbReference type="Rhea" id="RHEA:30123"/>
        <dbReference type="Rhea" id="RHEA-COMP:9648"/>
        <dbReference type="Rhea" id="RHEA-COMP:9685"/>
        <dbReference type="ChEBI" id="CHEBI:15377"/>
        <dbReference type="ChEBI" id="CHEBI:15378"/>
        <dbReference type="ChEBI" id="CHEBI:30807"/>
        <dbReference type="ChEBI" id="CHEBI:64479"/>
        <dbReference type="ChEBI" id="CHEBI:78477"/>
        <dbReference type="EC" id="3.1.2.14"/>
    </reaction>
    <physiologicalReaction direction="left-to-right" evidence="28">
        <dbReference type="Rhea" id="RHEA:30124"/>
    </physiologicalReaction>
</comment>
<dbReference type="InterPro" id="IPR001031">
    <property type="entry name" value="Thioesterase"/>
</dbReference>
<comment type="catalytic activity">
    <reaction evidence="34">
        <text>hexadecanoyl-[ACP] + H2O = hexadecanoate + holo-[ACP] + H(+)</text>
        <dbReference type="Rhea" id="RHEA:41932"/>
        <dbReference type="Rhea" id="RHEA-COMP:9652"/>
        <dbReference type="Rhea" id="RHEA-COMP:9685"/>
        <dbReference type="ChEBI" id="CHEBI:7896"/>
        <dbReference type="ChEBI" id="CHEBI:15377"/>
        <dbReference type="ChEBI" id="CHEBI:15378"/>
        <dbReference type="ChEBI" id="CHEBI:64479"/>
        <dbReference type="ChEBI" id="CHEBI:78483"/>
        <dbReference type="EC" id="3.1.2.14"/>
    </reaction>
    <physiologicalReaction direction="left-to-right" evidence="34">
        <dbReference type="Rhea" id="RHEA:41933"/>
    </physiologicalReaction>
</comment>
<dbReference type="SUPFAM" id="SSF51735">
    <property type="entry name" value="NAD(P)-binding Rossmann-fold domains"/>
    <property type="match status" value="1"/>
</dbReference>
<proteinExistence type="predicted"/>
<comment type="catalytic activity">
    <reaction evidence="17">
        <text>a (3R)-hydroxyacyl-[ACP] + NADP(+) = a 3-oxoacyl-[ACP] + NADPH + H(+)</text>
        <dbReference type="Rhea" id="RHEA:17397"/>
        <dbReference type="Rhea" id="RHEA-COMP:9916"/>
        <dbReference type="Rhea" id="RHEA-COMP:9945"/>
        <dbReference type="ChEBI" id="CHEBI:15378"/>
        <dbReference type="ChEBI" id="CHEBI:57783"/>
        <dbReference type="ChEBI" id="CHEBI:58349"/>
        <dbReference type="ChEBI" id="CHEBI:78776"/>
        <dbReference type="ChEBI" id="CHEBI:78827"/>
        <dbReference type="EC" id="1.1.1.100"/>
    </reaction>
    <physiologicalReaction direction="right-to-left" evidence="17">
        <dbReference type="Rhea" id="RHEA:17399"/>
    </physiologicalReaction>
</comment>
<comment type="catalytic activity">
    <reaction evidence="44">
        <text>octanoyl-[ACP] + malonyl-[ACP] + H(+) = 3-oxodecanoyl-[ACP] + holo-[ACP] + CO2</text>
        <dbReference type="Rhea" id="RHEA:41852"/>
        <dbReference type="Rhea" id="RHEA-COMP:9623"/>
        <dbReference type="Rhea" id="RHEA-COMP:9636"/>
        <dbReference type="Rhea" id="RHEA-COMP:9637"/>
        <dbReference type="Rhea" id="RHEA-COMP:9685"/>
        <dbReference type="ChEBI" id="CHEBI:15378"/>
        <dbReference type="ChEBI" id="CHEBI:16526"/>
        <dbReference type="ChEBI" id="CHEBI:64479"/>
        <dbReference type="ChEBI" id="CHEBI:78449"/>
        <dbReference type="ChEBI" id="CHEBI:78463"/>
        <dbReference type="ChEBI" id="CHEBI:78464"/>
    </reaction>
    <physiologicalReaction direction="left-to-right" evidence="44">
        <dbReference type="Rhea" id="RHEA:41853"/>
    </physiologicalReaction>
</comment>
<evidence type="ECO:0000256" key="5">
    <source>
        <dbReference type="ARBA" id="ARBA00023332"/>
    </source>
</evidence>
<dbReference type="InterPro" id="IPR042104">
    <property type="entry name" value="PKS_dehydratase_sf"/>
</dbReference>
<comment type="catalytic activity">
    <reaction evidence="5">
        <text>(3R)-hydroxyoctanoyl-[ACP] = (2E)-octenoyl-[ACP] + H2O</text>
        <dbReference type="Rhea" id="RHEA:41844"/>
        <dbReference type="Rhea" id="RHEA-COMP:9634"/>
        <dbReference type="Rhea" id="RHEA-COMP:9635"/>
        <dbReference type="ChEBI" id="CHEBI:15377"/>
        <dbReference type="ChEBI" id="CHEBI:78461"/>
        <dbReference type="ChEBI" id="CHEBI:78462"/>
    </reaction>
    <physiologicalReaction direction="left-to-right" evidence="5">
        <dbReference type="Rhea" id="RHEA:41845"/>
    </physiologicalReaction>
</comment>
<dbReference type="Pfam" id="PF16197">
    <property type="entry name" value="KAsynt_C_assoc"/>
    <property type="match status" value="1"/>
</dbReference>
<evidence type="ECO:0000256" key="20">
    <source>
        <dbReference type="ARBA" id="ARBA00047500"/>
    </source>
</evidence>
<evidence type="ECO:0000256" key="18">
    <source>
        <dbReference type="ARBA" id="ARBA00047440"/>
    </source>
</evidence>
<evidence type="ECO:0000256" key="3">
    <source>
        <dbReference type="ARBA" id="ARBA00022898"/>
    </source>
</evidence>
<evidence type="ECO:0000259" key="45">
    <source>
        <dbReference type="PROSITE" id="PS52004"/>
    </source>
</evidence>
<evidence type="ECO:0000256" key="30">
    <source>
        <dbReference type="ARBA" id="ARBA00048506"/>
    </source>
</evidence>
<comment type="catalytic activity">
    <reaction evidence="9">
        <text>a (3R)-hydroxyacyl-[ACP] = a (2E)-enoyl-[ACP] + H2O</text>
        <dbReference type="Rhea" id="RHEA:13097"/>
        <dbReference type="Rhea" id="RHEA-COMP:9925"/>
        <dbReference type="Rhea" id="RHEA-COMP:9945"/>
        <dbReference type="ChEBI" id="CHEBI:15377"/>
        <dbReference type="ChEBI" id="CHEBI:78784"/>
        <dbReference type="ChEBI" id="CHEBI:78827"/>
        <dbReference type="EC" id="4.2.1.59"/>
    </reaction>
    <physiologicalReaction direction="left-to-right" evidence="9">
        <dbReference type="Rhea" id="RHEA:13098"/>
    </physiologicalReaction>
</comment>
<dbReference type="GO" id="GO:0004312">
    <property type="term" value="F:fatty acid synthase activity"/>
    <property type="evidence" value="ECO:0007669"/>
    <property type="project" value="TreeGrafter"/>
</dbReference>
<evidence type="ECO:0000256" key="23">
    <source>
        <dbReference type="ARBA" id="ARBA00047897"/>
    </source>
</evidence>
<comment type="catalytic activity">
    <reaction evidence="25">
        <text>acetyl-[ACP] + malonyl-[ACP] + H(+) = 3-oxobutanoyl-[ACP] + holo-[ACP] + CO2</text>
        <dbReference type="Rhea" id="RHEA:41800"/>
        <dbReference type="Rhea" id="RHEA-COMP:9621"/>
        <dbReference type="Rhea" id="RHEA-COMP:9623"/>
        <dbReference type="Rhea" id="RHEA-COMP:9625"/>
        <dbReference type="Rhea" id="RHEA-COMP:9685"/>
        <dbReference type="ChEBI" id="CHEBI:15378"/>
        <dbReference type="ChEBI" id="CHEBI:16526"/>
        <dbReference type="ChEBI" id="CHEBI:64479"/>
        <dbReference type="ChEBI" id="CHEBI:78446"/>
        <dbReference type="ChEBI" id="CHEBI:78449"/>
        <dbReference type="ChEBI" id="CHEBI:78450"/>
    </reaction>
    <physiologicalReaction direction="left-to-right" evidence="25">
        <dbReference type="Rhea" id="RHEA:41801"/>
    </physiologicalReaction>
</comment>
<comment type="catalytic activity">
    <reaction evidence="13">
        <text>(3R)-hydroxybutanoyl-[ACP] = (2E)-butenoyl-[ACP] + H2O</text>
        <dbReference type="Rhea" id="RHEA:41808"/>
        <dbReference type="Rhea" id="RHEA-COMP:9626"/>
        <dbReference type="Rhea" id="RHEA-COMP:9627"/>
        <dbReference type="ChEBI" id="CHEBI:15377"/>
        <dbReference type="ChEBI" id="CHEBI:78451"/>
        <dbReference type="ChEBI" id="CHEBI:78453"/>
    </reaction>
    <physiologicalReaction direction="left-to-right" evidence="13">
        <dbReference type="Rhea" id="RHEA:41809"/>
    </physiologicalReaction>
</comment>
<comment type="catalytic activity">
    <reaction evidence="22">
        <text>(2E)-hexadecenoyl-[ACP] + NADPH + H(+) = hexadecanoyl-[ACP] + NADP(+)</text>
        <dbReference type="Rhea" id="RHEA:41912"/>
        <dbReference type="Rhea" id="RHEA-COMP:9651"/>
        <dbReference type="Rhea" id="RHEA-COMP:9652"/>
        <dbReference type="ChEBI" id="CHEBI:15378"/>
        <dbReference type="ChEBI" id="CHEBI:57783"/>
        <dbReference type="ChEBI" id="CHEBI:58349"/>
        <dbReference type="ChEBI" id="CHEBI:78481"/>
        <dbReference type="ChEBI" id="CHEBI:78483"/>
    </reaction>
    <physiologicalReaction direction="left-to-right" evidence="22">
        <dbReference type="Rhea" id="RHEA:41913"/>
    </physiologicalReaction>
</comment>
<dbReference type="InterPro" id="IPR001227">
    <property type="entry name" value="Ac_transferase_dom_sf"/>
</dbReference>
<comment type="catalytic activity">
    <reaction evidence="23">
        <text>(2E)-hexenoyl-[ACP] + NADPH + H(+) = hexanoyl-[ACP] + NADP(+)</text>
        <dbReference type="Rhea" id="RHEA:41832"/>
        <dbReference type="Rhea" id="RHEA-COMP:9631"/>
        <dbReference type="Rhea" id="RHEA-COMP:9632"/>
        <dbReference type="ChEBI" id="CHEBI:15378"/>
        <dbReference type="ChEBI" id="CHEBI:57783"/>
        <dbReference type="ChEBI" id="CHEBI:58349"/>
        <dbReference type="ChEBI" id="CHEBI:78458"/>
        <dbReference type="ChEBI" id="CHEBI:78459"/>
    </reaction>
    <physiologicalReaction direction="left-to-right" evidence="23">
        <dbReference type="Rhea" id="RHEA:41833"/>
    </physiologicalReaction>
</comment>
<comment type="catalytic activity">
    <reaction evidence="19">
        <text>tetradecanoyl-[ACP] + malonyl-[ACP] + H(+) = 3-oxohexadecanoyl-[ACP] + holo-[ACP] + CO2</text>
        <dbReference type="Rhea" id="RHEA:41900"/>
        <dbReference type="Rhea" id="RHEA-COMP:9623"/>
        <dbReference type="Rhea" id="RHEA-COMP:9648"/>
        <dbReference type="Rhea" id="RHEA-COMP:9649"/>
        <dbReference type="Rhea" id="RHEA-COMP:9685"/>
        <dbReference type="ChEBI" id="CHEBI:15378"/>
        <dbReference type="ChEBI" id="CHEBI:16526"/>
        <dbReference type="ChEBI" id="CHEBI:64479"/>
        <dbReference type="ChEBI" id="CHEBI:78449"/>
        <dbReference type="ChEBI" id="CHEBI:78477"/>
        <dbReference type="ChEBI" id="CHEBI:78478"/>
    </reaction>
    <physiologicalReaction direction="left-to-right" evidence="19">
        <dbReference type="Rhea" id="RHEA:41901"/>
    </physiologicalReaction>
</comment>
<evidence type="ECO:0000256" key="42">
    <source>
        <dbReference type="ARBA" id="ARBA00049449"/>
    </source>
</evidence>
<evidence type="ECO:0000256" key="25">
    <source>
        <dbReference type="ARBA" id="ARBA00047961"/>
    </source>
</evidence>
<evidence type="ECO:0000256" key="26">
    <source>
        <dbReference type="ARBA" id="ARBA00048051"/>
    </source>
</evidence>
<evidence type="ECO:0000256" key="11">
    <source>
        <dbReference type="ARBA" id="ARBA00023399"/>
    </source>
</evidence>
<dbReference type="SUPFAM" id="SSF50129">
    <property type="entry name" value="GroES-like"/>
    <property type="match status" value="1"/>
</dbReference>
<comment type="catalytic activity">
    <reaction evidence="18">
        <text>3-oxodecanoyl-[ACP] + NADPH + H(+) = (3R)-hydroxydecanoyl-[ACP] + NADP(+)</text>
        <dbReference type="Rhea" id="RHEA:41856"/>
        <dbReference type="Rhea" id="RHEA-COMP:9637"/>
        <dbReference type="Rhea" id="RHEA-COMP:9638"/>
        <dbReference type="ChEBI" id="CHEBI:15378"/>
        <dbReference type="ChEBI" id="CHEBI:57783"/>
        <dbReference type="ChEBI" id="CHEBI:58349"/>
        <dbReference type="ChEBI" id="CHEBI:78464"/>
        <dbReference type="ChEBI" id="CHEBI:78466"/>
    </reaction>
    <physiologicalReaction direction="left-to-right" evidence="18">
        <dbReference type="Rhea" id="RHEA:41857"/>
    </physiologicalReaction>
</comment>
<comment type="catalytic activity">
    <reaction evidence="15">
        <text>3-oxooctadecanoyl-[ACP] + NADPH + H(+) = (3R)-hydroxyoctadecanoyl-[ACP] + NADP(+)</text>
        <dbReference type="Rhea" id="RHEA:41920"/>
        <dbReference type="Rhea" id="RHEA-COMP:9653"/>
        <dbReference type="Rhea" id="RHEA-COMP:9654"/>
        <dbReference type="ChEBI" id="CHEBI:15378"/>
        <dbReference type="ChEBI" id="CHEBI:57783"/>
        <dbReference type="ChEBI" id="CHEBI:58349"/>
        <dbReference type="ChEBI" id="CHEBI:78487"/>
        <dbReference type="ChEBI" id="CHEBI:78488"/>
    </reaction>
    <physiologicalReaction direction="left-to-right" evidence="15">
        <dbReference type="Rhea" id="RHEA:41921"/>
    </physiologicalReaction>
</comment>
<comment type="catalytic activity">
    <reaction evidence="30">
        <text>a fatty acyl-[ACP] + malonyl-[ACP] + H(+) = a 3-oxoacyl-[ACP] + holo-[ACP] + CO2</text>
        <dbReference type="Rhea" id="RHEA:22836"/>
        <dbReference type="Rhea" id="RHEA-COMP:9623"/>
        <dbReference type="Rhea" id="RHEA-COMP:9685"/>
        <dbReference type="Rhea" id="RHEA-COMP:9916"/>
        <dbReference type="Rhea" id="RHEA-COMP:14125"/>
        <dbReference type="ChEBI" id="CHEBI:15378"/>
        <dbReference type="ChEBI" id="CHEBI:16526"/>
        <dbReference type="ChEBI" id="CHEBI:64479"/>
        <dbReference type="ChEBI" id="CHEBI:78449"/>
        <dbReference type="ChEBI" id="CHEBI:78776"/>
        <dbReference type="ChEBI" id="CHEBI:138651"/>
        <dbReference type="EC" id="2.3.1.41"/>
    </reaction>
    <physiologicalReaction direction="left-to-right" evidence="30">
        <dbReference type="Rhea" id="RHEA:22837"/>
    </physiologicalReaction>
</comment>
<dbReference type="Gene3D" id="3.90.180.10">
    <property type="entry name" value="Medium-chain alcohol dehydrogenases, catalytic domain"/>
    <property type="match status" value="1"/>
</dbReference>
<keyword evidence="2" id="KW-0702">S-nitrosylation</keyword>
<gene>
    <name evidence="46" type="ORF">CINC_LOCUS12213</name>
</gene>
<dbReference type="InterPro" id="IPR016036">
    <property type="entry name" value="Malonyl_transacylase_ACP-bd"/>
</dbReference>
<comment type="catalytic activity">
    <reaction evidence="7">
        <text>(3R)-hydroxyhexanoyl-[ACP] = (2E)-hexenoyl-[ACP] + H2O</text>
        <dbReference type="Rhea" id="RHEA:41828"/>
        <dbReference type="Rhea" id="RHEA-COMP:9630"/>
        <dbReference type="Rhea" id="RHEA-COMP:9631"/>
        <dbReference type="ChEBI" id="CHEBI:15377"/>
        <dbReference type="ChEBI" id="CHEBI:78457"/>
        <dbReference type="ChEBI" id="CHEBI:78458"/>
    </reaction>
    <physiologicalReaction direction="left-to-right" evidence="7">
        <dbReference type="Rhea" id="RHEA:41829"/>
    </physiologicalReaction>
</comment>
<evidence type="ECO:0000313" key="46">
    <source>
        <dbReference type="EMBL" id="CAH0625662.1"/>
    </source>
</evidence>
<evidence type="ECO:0000256" key="8">
    <source>
        <dbReference type="ARBA" id="ARBA00023388"/>
    </source>
</evidence>
<dbReference type="EMBL" id="LR824010">
    <property type="protein sequence ID" value="CAH0625662.1"/>
    <property type="molecule type" value="Genomic_DNA"/>
</dbReference>
<reference evidence="46" key="1">
    <citation type="submission" date="2021-12" db="EMBL/GenBank/DDBJ databases">
        <authorList>
            <person name="King R."/>
        </authorList>
    </citation>
    <scope>NUCLEOTIDE SEQUENCE</scope>
</reference>
<evidence type="ECO:0000256" key="12">
    <source>
        <dbReference type="ARBA" id="ARBA00023401"/>
    </source>
</evidence>
<evidence type="ECO:0000256" key="35">
    <source>
        <dbReference type="ARBA" id="ARBA00048935"/>
    </source>
</evidence>
<dbReference type="Gene3D" id="3.40.50.720">
    <property type="entry name" value="NAD(P)-binding Rossmann-like Domain"/>
    <property type="match status" value="1"/>
</dbReference>
<evidence type="ECO:0000256" key="37">
    <source>
        <dbReference type="ARBA" id="ARBA00049109"/>
    </source>
</evidence>
<evidence type="ECO:0000256" key="22">
    <source>
        <dbReference type="ARBA" id="ARBA00047810"/>
    </source>
</evidence>
<accession>A0A9P0G0U0</accession>
<evidence type="ECO:0000256" key="38">
    <source>
        <dbReference type="ARBA" id="ARBA00049171"/>
    </source>
</evidence>
<dbReference type="GO" id="GO:0019171">
    <property type="term" value="F:(3R)-hydroxyacyl-[acyl-carrier-protein] dehydratase activity"/>
    <property type="evidence" value="ECO:0007669"/>
    <property type="project" value="UniProtKB-EC"/>
</dbReference>
<evidence type="ECO:0000256" key="2">
    <source>
        <dbReference type="ARBA" id="ARBA00022799"/>
    </source>
</evidence>
<dbReference type="SUPFAM" id="SSF53901">
    <property type="entry name" value="Thiolase-like"/>
    <property type="match status" value="2"/>
</dbReference>
<dbReference type="PANTHER" id="PTHR43775">
    <property type="entry name" value="FATTY ACID SYNTHASE"/>
    <property type="match status" value="1"/>
</dbReference>
<comment type="catalytic activity">
    <reaction evidence="42">
        <text>butanoyl-[ACP] + malonyl-[ACP] + H(+) = 3-oxohexanoyl-[ACP] + holo-[ACP] + CO2</text>
        <dbReference type="Rhea" id="RHEA:41820"/>
        <dbReference type="Rhea" id="RHEA-COMP:9623"/>
        <dbReference type="Rhea" id="RHEA-COMP:9628"/>
        <dbReference type="Rhea" id="RHEA-COMP:9629"/>
        <dbReference type="Rhea" id="RHEA-COMP:9685"/>
        <dbReference type="ChEBI" id="CHEBI:15378"/>
        <dbReference type="ChEBI" id="CHEBI:16526"/>
        <dbReference type="ChEBI" id="CHEBI:64479"/>
        <dbReference type="ChEBI" id="CHEBI:78449"/>
        <dbReference type="ChEBI" id="CHEBI:78454"/>
        <dbReference type="ChEBI" id="CHEBI:78456"/>
    </reaction>
    <physiologicalReaction direction="left-to-right" evidence="42">
        <dbReference type="Rhea" id="RHEA:41821"/>
    </physiologicalReaction>
</comment>
<sequence>MASCEKFREFNLQNGTESLTGEEVVISGISGTFPNSENVIDFMNNLYDKVDMVTSADPKWKFNDPDLPKHVGQIYNMNKFDAQFFGVSFQLSCVLEPMGRKLLEHTYGAFIDAGINPQDIRGKRVGVFIGSTIPDQGTNTLFDVNCAGGSDAVINGGSKAMFANRISYWMDAKGPSFTVDYDNAGSTACLQMAYSSIKSGQCEAAIVGGCSYITHPCATLNMRKLGMLCLDGKTKSFDKNADGYVRADAINVLFLQKAKNAHRIYAQVYHAKGNYHLRPDAGFLYNRESEDLEKFYKEFYSETDVDPKNIEYIEANGVGLPLADATELTVIGNIFAKDNTVKIGSVKSNMGHSEAASGVVGVTKLCLAYHKGKLPANLHYNEPQDQIPAIRDGRIKVLDDHADFDRGFTAMNNFSFGGGNYHVVLKGIHKEKNLDKYKSQIPHLVLASGRQEPSVQKVIDIMKSHPIDPEEIGLLHKVYEHDVSGHTGRGYAILGQNENKETISLGESVDYYPGVKRPLWFVYSGMGSQWAGMGADLMKIPVFAAAIHKCHKVLEPKGVDVIRIVTERDESIFDNILNAFVGIGAIQIGLTDVIKALGVVPDYIIGHSLGEMACAYHDDTFTAEELILATYSRGKVCLETELIKGSMAAVGIGYNTIVHQCPPEIDIACHNSSESTTISGPADKMKEFVGELTKQGIFAKEVPCANIAYHSRYIAHCGPGLLKHLRDILKNPKKRSSKWISTSVPQSQWGEPNAMYSSAEYHTNNLLKPVLFEEAGSLIPDNAVVIEIAPHGLLQAILKRSHSKCTLIPLTRRGSNDSVKFLLDAIGKMYQAGINPKVDALYPKIEFPVSTTTPLLSHLVEWEHSENWPQYDFSKTDNRISTSRGFPLSLHDDDYKFLEGCVRDDLTVLPESALLVLVWETLAMSLGRNYREQSVIFRNITFFCEAIINPDVSLNLTIAINRGSETFEISQNDKPIVAGEVNLVKVLHYIREKESPKDTEKIVLTKDDIYKILKSKGYSYKDKFQSIQSSNIDRTDALVQWDKNWITFLDSLIQLKVLARKHDGISTPKFIRQLRISMGEHEVATIEELNGVSCYTAKYNELLKVVRCAGVELVDVTFVDRPIIEQQPEVLVSQEFYPHYATNNVDLKTALLVNLQVVAENTTKKSIQVTQFVTSNKNINCLIAEIADNVPNVQIEVASVLEVANLEAAVVENTDPEKANVFVIEDLLIDEKKLESLRNLSKDSFVLALENEVPKLQGVIKEHFSVVTSMSDGKQILILLKRQNPKDVTYISVNCDNKLDWVSRVYDELNKTKRVVLVSERQPYCGALGLVQKLRSDGVENIGLVAIDDFHAPDFSAKHVVYKSQLEKNLTINIFKKGEWGGLYYSPVSTSAKLKNVTLTSQTGDLDDLTWVEAPTPVASKNRIQVSYAGISLKDSEIAISSTKRQEKLGMDYSGINADGDRVMGLVSGGALGGTVEADPDLLWPVPEHWSLQDAATVPLPYAIAYYCLTLRNQLFRNQRVYVSGGAGALGQAVIAVCLSLDCTVYTSVSTMSKKKMLLRLFPKLHEKNVCHIRNAIFMDVIKNGMKIDCDFVINCANGDLRELAMSCVTTFGVFVDLSSYDCYVNKGFGMSYLEEDRAYTYISFSNIFRPEFASDKKSLQRTIAEGIAKGTVRPISRVEYSPIDITKAFRLLSSSKHVGKVLIKMRSPEILAQGFNVIPRINYDSKGVYIVICDETGLGIELADRLVKKGARNIVLHSKSTVSGYWQSKFVSWKENNVEIKISTDNLQTQQGCTKMLMDAAKLGPVKGIFVVPEIDTKTNDKPEDFVIKFNKTVNAVININMTSKTYCNDLSHFVVIASPTNNASSEFVYSVLEKILKGRTETGFPALFLRSALQKPNTDEILRSNALSVLFNAMETSLKLKYKNVLFYNLKKDNKENYLKKLVAILVNWIAGVPSVDKYLDHTVGRLLYEVNLEEIQTLIRNSYEIDYPTEKIQRMTVESLINVGENKTQKPKAVSGLATFYPTVDDEKYIIGTHPIMPMKTLVNPGCETDLDPNETYVTLIPGFQGRYQIFDNLAEGLKIQAVAAQIPADFEGNTIPEMAAEIRKFMKTKFETKSKFYLLGYSFGVNLALEIAALLEKEGHIGVVYCLDSSPDALKIQLKSHLGDLTKPELENVVLNHLYETMSGQKSEELQKYLSQENDWLSKVNACMFKLKGLAANSHQYNLSILTSALNRILLAKNYQPEFKLESEIVLIKGVPHPTSEDLGEDYSLSKYSKQPVKVFNITSDHVSAPYDTRISNIVNKLLDPSLIEEFRKKNLCNTYALV</sequence>
<dbReference type="PANTHER" id="PTHR43775:SF23">
    <property type="entry name" value="FATTY ACID SYNTHASE 3"/>
    <property type="match status" value="1"/>
</dbReference>
<comment type="catalytic activity">
    <reaction evidence="41">
        <text>3-oxooctanoyl-[ACP] + NADPH + H(+) = (3R)-hydroxyoctanoyl-[ACP] + NADP(+)</text>
        <dbReference type="Rhea" id="RHEA:41840"/>
        <dbReference type="Rhea" id="RHEA-COMP:9633"/>
        <dbReference type="Rhea" id="RHEA-COMP:9634"/>
        <dbReference type="ChEBI" id="CHEBI:15378"/>
        <dbReference type="ChEBI" id="CHEBI:57783"/>
        <dbReference type="ChEBI" id="CHEBI:58349"/>
        <dbReference type="ChEBI" id="CHEBI:78460"/>
        <dbReference type="ChEBI" id="CHEBI:78461"/>
    </reaction>
    <physiologicalReaction direction="left-to-right" evidence="41">
        <dbReference type="Rhea" id="RHEA:41841"/>
    </physiologicalReaction>
</comment>
<evidence type="ECO:0000256" key="41">
    <source>
        <dbReference type="ARBA" id="ARBA00049422"/>
    </source>
</evidence>
<evidence type="ECO:0000256" key="33">
    <source>
        <dbReference type="ARBA" id="ARBA00048691"/>
    </source>
</evidence>
<evidence type="ECO:0000256" key="24">
    <source>
        <dbReference type="ARBA" id="ARBA00047953"/>
    </source>
</evidence>
<evidence type="ECO:0000256" key="27">
    <source>
        <dbReference type="ARBA" id="ARBA00048281"/>
    </source>
</evidence>
<dbReference type="Gene3D" id="3.30.70.3290">
    <property type="match status" value="1"/>
</dbReference>
<evidence type="ECO:0000256" key="40">
    <source>
        <dbReference type="ARBA" id="ARBA00049414"/>
    </source>
</evidence>
<dbReference type="InterPro" id="IPR014043">
    <property type="entry name" value="Acyl_transferase_dom"/>
</dbReference>
<comment type="catalytic activity">
    <reaction evidence="26">
        <text>hexadecanoyl-[ACP] + malonyl-[ACP] + H(+) = 3-oxooctadecanoyl-[ACP] + holo-[ACP] + CO2</text>
        <dbReference type="Rhea" id="RHEA:41916"/>
        <dbReference type="Rhea" id="RHEA-COMP:9623"/>
        <dbReference type="Rhea" id="RHEA-COMP:9652"/>
        <dbReference type="Rhea" id="RHEA-COMP:9653"/>
        <dbReference type="Rhea" id="RHEA-COMP:9685"/>
        <dbReference type="ChEBI" id="CHEBI:15378"/>
        <dbReference type="ChEBI" id="CHEBI:16526"/>
        <dbReference type="ChEBI" id="CHEBI:64479"/>
        <dbReference type="ChEBI" id="CHEBI:78449"/>
        <dbReference type="ChEBI" id="CHEBI:78483"/>
        <dbReference type="ChEBI" id="CHEBI:78487"/>
    </reaction>
    <physiologicalReaction direction="left-to-right" evidence="26">
        <dbReference type="Rhea" id="RHEA:41917"/>
    </physiologicalReaction>
</comment>
<dbReference type="GO" id="GO:0141148">
    <property type="term" value="F:enoyl-[acyl-carrier-protein] reductase (NADPH) activity"/>
    <property type="evidence" value="ECO:0007669"/>
    <property type="project" value="UniProtKB-EC"/>
</dbReference>
<dbReference type="InterPro" id="IPR016035">
    <property type="entry name" value="Acyl_Trfase/lysoPLipase"/>
</dbReference>
<comment type="catalytic activity">
    <reaction evidence="35">
        <text>3-oxotetradecanoyl-[ACP] + NADPH + H(+) = (3R)-hydroxytetradecanoyl-[ACP] + NADP(+)</text>
        <dbReference type="Rhea" id="RHEA:41888"/>
        <dbReference type="Rhea" id="RHEA-COMP:9645"/>
        <dbReference type="Rhea" id="RHEA-COMP:9646"/>
        <dbReference type="ChEBI" id="CHEBI:15378"/>
        <dbReference type="ChEBI" id="CHEBI:57783"/>
        <dbReference type="ChEBI" id="CHEBI:58349"/>
        <dbReference type="ChEBI" id="CHEBI:78473"/>
        <dbReference type="ChEBI" id="CHEBI:78474"/>
    </reaction>
    <physiologicalReaction direction="left-to-right" evidence="35">
        <dbReference type="Rhea" id="RHEA:41889"/>
    </physiologicalReaction>
</comment>
<evidence type="ECO:0000313" key="47">
    <source>
        <dbReference type="Proteomes" id="UP001154114"/>
    </source>
</evidence>
<evidence type="ECO:0000256" key="31">
    <source>
        <dbReference type="ARBA" id="ARBA00048571"/>
    </source>
</evidence>
<feature type="domain" description="Ketosynthase family 3 (KS3)" evidence="45">
    <location>
        <begin position="21"/>
        <end position="427"/>
    </location>
</feature>
<dbReference type="InterPro" id="IPR020843">
    <property type="entry name" value="ER"/>
</dbReference>
<dbReference type="SUPFAM" id="SSF53474">
    <property type="entry name" value="alpha/beta-Hydrolases"/>
    <property type="match status" value="1"/>
</dbReference>
<dbReference type="InterPro" id="IPR049391">
    <property type="entry name" value="FAS_pseudo-KR"/>
</dbReference>
<comment type="catalytic activity">
    <reaction evidence="20">
        <text>(2E)-butenoyl-[ACP] + NADPH + H(+) = butanoyl-[ACP] + NADP(+)</text>
        <dbReference type="Rhea" id="RHEA:41812"/>
        <dbReference type="Rhea" id="RHEA-COMP:9627"/>
        <dbReference type="Rhea" id="RHEA-COMP:9628"/>
        <dbReference type="ChEBI" id="CHEBI:15378"/>
        <dbReference type="ChEBI" id="CHEBI:57783"/>
        <dbReference type="ChEBI" id="CHEBI:58349"/>
        <dbReference type="ChEBI" id="CHEBI:78453"/>
        <dbReference type="ChEBI" id="CHEBI:78454"/>
    </reaction>
    <physiologicalReaction direction="left-to-right" evidence="20">
        <dbReference type="Rhea" id="RHEA:41813"/>
    </physiologicalReaction>
</comment>
<evidence type="ECO:0000256" key="13">
    <source>
        <dbReference type="ARBA" id="ARBA00023402"/>
    </source>
</evidence>
<evidence type="ECO:0000256" key="7">
    <source>
        <dbReference type="ARBA" id="ARBA00023373"/>
    </source>
</evidence>
<dbReference type="InterPro" id="IPR014031">
    <property type="entry name" value="Ketoacyl_synth_C"/>
</dbReference>
<dbReference type="SMART" id="SM00829">
    <property type="entry name" value="PKS_ER"/>
    <property type="match status" value="1"/>
</dbReference>
<evidence type="ECO:0000256" key="28">
    <source>
        <dbReference type="ARBA" id="ARBA00048289"/>
    </source>
</evidence>
<dbReference type="Gene3D" id="3.40.50.1820">
    <property type="entry name" value="alpha/beta hydrolase"/>
    <property type="match status" value="1"/>
</dbReference>
<dbReference type="InterPro" id="IPR029058">
    <property type="entry name" value="AB_hydrolase_fold"/>
</dbReference>
<organism evidence="46 47">
    <name type="scientific">Chrysodeixis includens</name>
    <name type="common">Soybean looper</name>
    <name type="synonym">Pseudoplusia includens</name>
    <dbReference type="NCBI Taxonomy" id="689277"/>
    <lineage>
        <taxon>Eukaryota</taxon>
        <taxon>Metazoa</taxon>
        <taxon>Ecdysozoa</taxon>
        <taxon>Arthropoda</taxon>
        <taxon>Hexapoda</taxon>
        <taxon>Insecta</taxon>
        <taxon>Pterygota</taxon>
        <taxon>Neoptera</taxon>
        <taxon>Endopterygota</taxon>
        <taxon>Lepidoptera</taxon>
        <taxon>Glossata</taxon>
        <taxon>Ditrysia</taxon>
        <taxon>Noctuoidea</taxon>
        <taxon>Noctuidae</taxon>
        <taxon>Plusiinae</taxon>
        <taxon>Chrysodeixis</taxon>
    </lineage>
</organism>
<dbReference type="SMART" id="SM00827">
    <property type="entry name" value="PKS_AT"/>
    <property type="match status" value="1"/>
</dbReference>
<comment type="catalytic activity">
    <reaction evidence="16">
        <text>hexanoyl-[ACP] + malonyl-[ACP] + H(+) = 3-oxooctanoyl-[ACP] + holo-[ACP] + CO2</text>
        <dbReference type="Rhea" id="RHEA:41836"/>
        <dbReference type="Rhea" id="RHEA-COMP:9623"/>
        <dbReference type="Rhea" id="RHEA-COMP:9632"/>
        <dbReference type="Rhea" id="RHEA-COMP:9633"/>
        <dbReference type="Rhea" id="RHEA-COMP:9685"/>
        <dbReference type="ChEBI" id="CHEBI:15378"/>
        <dbReference type="ChEBI" id="CHEBI:16526"/>
        <dbReference type="ChEBI" id="CHEBI:64479"/>
        <dbReference type="ChEBI" id="CHEBI:78449"/>
        <dbReference type="ChEBI" id="CHEBI:78459"/>
        <dbReference type="ChEBI" id="CHEBI:78460"/>
    </reaction>
    <physiologicalReaction direction="left-to-right" evidence="16">
        <dbReference type="Rhea" id="RHEA:41837"/>
    </physiologicalReaction>
</comment>
<dbReference type="CDD" id="cd05195">
    <property type="entry name" value="enoyl_red"/>
    <property type="match status" value="1"/>
</dbReference>
<comment type="catalytic activity">
    <reaction evidence="31">
        <text>3-oxohexanoyl-[ACP] + NADPH + H(+) = (3R)-hydroxyhexanoyl-[ACP] + NADP(+)</text>
        <dbReference type="Rhea" id="RHEA:41824"/>
        <dbReference type="Rhea" id="RHEA-COMP:9629"/>
        <dbReference type="Rhea" id="RHEA-COMP:9630"/>
        <dbReference type="ChEBI" id="CHEBI:15378"/>
        <dbReference type="ChEBI" id="CHEBI:57783"/>
        <dbReference type="ChEBI" id="CHEBI:58349"/>
        <dbReference type="ChEBI" id="CHEBI:78456"/>
        <dbReference type="ChEBI" id="CHEBI:78457"/>
    </reaction>
    <physiologicalReaction direction="left-to-right" evidence="31">
        <dbReference type="Rhea" id="RHEA:41825"/>
    </physiologicalReaction>
</comment>
<dbReference type="InterPro" id="IPR014030">
    <property type="entry name" value="Ketoacyl_synth_N"/>
</dbReference>
<evidence type="ECO:0000256" key="4">
    <source>
        <dbReference type="ARBA" id="ARBA00022990"/>
    </source>
</evidence>
<comment type="catalytic activity">
    <reaction evidence="10">
        <text>(3R)-hydroxytetradecanoyl-[ACP] = (2E)-tetradecenoyl-[ACP] + H2O</text>
        <dbReference type="Rhea" id="RHEA:41892"/>
        <dbReference type="Rhea" id="RHEA-COMP:9646"/>
        <dbReference type="Rhea" id="RHEA-COMP:9647"/>
        <dbReference type="ChEBI" id="CHEBI:15377"/>
        <dbReference type="ChEBI" id="CHEBI:78474"/>
        <dbReference type="ChEBI" id="CHEBI:78475"/>
    </reaction>
    <physiologicalReaction direction="left-to-right" evidence="10">
        <dbReference type="Rhea" id="RHEA:41893"/>
    </physiologicalReaction>
</comment>
<evidence type="ECO:0000256" key="15">
    <source>
        <dbReference type="ARBA" id="ARBA00047300"/>
    </source>
</evidence>
<dbReference type="Gene3D" id="3.10.129.110">
    <property type="entry name" value="Polyketide synthase dehydratase"/>
    <property type="match status" value="1"/>
</dbReference>
<comment type="catalytic activity">
    <reaction evidence="8">
        <text>(3R)-hydroxydecanoyl-[ACP] = (2E)-decenoyl-[ACP] + H2O</text>
        <dbReference type="Rhea" id="RHEA:41860"/>
        <dbReference type="Rhea" id="RHEA-COMP:9638"/>
        <dbReference type="Rhea" id="RHEA-COMP:9639"/>
        <dbReference type="ChEBI" id="CHEBI:15377"/>
        <dbReference type="ChEBI" id="CHEBI:78466"/>
        <dbReference type="ChEBI" id="CHEBI:78467"/>
    </reaction>
    <physiologicalReaction direction="left-to-right" evidence="8">
        <dbReference type="Rhea" id="RHEA:41861"/>
    </physiologicalReaction>
</comment>
<evidence type="ECO:0000256" key="39">
    <source>
        <dbReference type="ARBA" id="ARBA00049263"/>
    </source>
</evidence>
<dbReference type="SMART" id="SM00825">
    <property type="entry name" value="PKS_KS"/>
    <property type="match status" value="1"/>
</dbReference>
<protein>
    <recommendedName>
        <fullName evidence="45">Ketosynthase family 3 (KS3) domain-containing protein</fullName>
    </recommendedName>
</protein>
<dbReference type="Proteomes" id="UP001154114">
    <property type="component" value="Chromosome 7"/>
</dbReference>
<evidence type="ECO:0000256" key="36">
    <source>
        <dbReference type="ARBA" id="ARBA00049019"/>
    </source>
</evidence>
<evidence type="ECO:0000256" key="16">
    <source>
        <dbReference type="ARBA" id="ARBA00047394"/>
    </source>
</evidence>
<evidence type="ECO:0000256" key="44">
    <source>
        <dbReference type="ARBA" id="ARBA00049533"/>
    </source>
</evidence>
<comment type="catalytic activity">
    <reaction evidence="6">
        <text>(3R)-hydroxydodecanoyl-[ACP] = (2E)-dodecenoyl-[ACP] + H2O</text>
        <dbReference type="Rhea" id="RHEA:41876"/>
        <dbReference type="Rhea" id="RHEA-COMP:9642"/>
        <dbReference type="Rhea" id="RHEA-COMP:9643"/>
        <dbReference type="ChEBI" id="CHEBI:15377"/>
        <dbReference type="ChEBI" id="CHEBI:78470"/>
        <dbReference type="ChEBI" id="CHEBI:78472"/>
    </reaction>
    <physiologicalReaction direction="left-to-right" evidence="6">
        <dbReference type="Rhea" id="RHEA:41877"/>
    </physiologicalReaction>
</comment>
<comment type="catalytic activity">
    <reaction evidence="36">
        <text>(2E)-octadecenoyl-[ACP] + NADPH + H(+) = octadecanoyl-[ACP] + NADP(+)</text>
        <dbReference type="Rhea" id="RHEA:41928"/>
        <dbReference type="Rhea" id="RHEA-COMP:9655"/>
        <dbReference type="Rhea" id="RHEA-COMP:9656"/>
        <dbReference type="ChEBI" id="CHEBI:15378"/>
        <dbReference type="ChEBI" id="CHEBI:57783"/>
        <dbReference type="ChEBI" id="CHEBI:58349"/>
        <dbReference type="ChEBI" id="CHEBI:78489"/>
        <dbReference type="ChEBI" id="CHEBI:78495"/>
    </reaction>
    <physiologicalReaction direction="left-to-right" evidence="36">
        <dbReference type="Rhea" id="RHEA:41929"/>
    </physiologicalReaction>
</comment>
<comment type="catalytic activity">
    <reaction evidence="21">
        <text>dodecanoyl-[ACP] + malonyl-[ACP] + H(+) = 3-oxotetradecanoyl-[ACP] + holo-[ACP] + CO2</text>
        <dbReference type="Rhea" id="RHEA:41884"/>
        <dbReference type="Rhea" id="RHEA-COMP:9623"/>
        <dbReference type="Rhea" id="RHEA-COMP:9644"/>
        <dbReference type="Rhea" id="RHEA-COMP:9645"/>
        <dbReference type="Rhea" id="RHEA-COMP:9685"/>
        <dbReference type="ChEBI" id="CHEBI:15378"/>
        <dbReference type="ChEBI" id="CHEBI:16526"/>
        <dbReference type="ChEBI" id="CHEBI:64479"/>
        <dbReference type="ChEBI" id="CHEBI:65264"/>
        <dbReference type="ChEBI" id="CHEBI:78449"/>
        <dbReference type="ChEBI" id="CHEBI:78473"/>
    </reaction>
    <physiologicalReaction direction="left-to-right" evidence="21">
        <dbReference type="Rhea" id="RHEA:41885"/>
    </physiologicalReaction>
</comment>
<dbReference type="GO" id="GO:0016297">
    <property type="term" value="F:fatty acyl-[ACP] hydrolase activity"/>
    <property type="evidence" value="ECO:0007669"/>
    <property type="project" value="UniProtKB-EC"/>
</dbReference>
<comment type="catalytic activity">
    <reaction evidence="37">
        <text>decanoyl-[ACP] + malonyl-[ACP] + H(+) = 3-oxododecanoyl-[ACP] + holo-[ACP] + CO2</text>
        <dbReference type="Rhea" id="RHEA:41868"/>
        <dbReference type="Rhea" id="RHEA-COMP:9623"/>
        <dbReference type="Rhea" id="RHEA-COMP:9640"/>
        <dbReference type="Rhea" id="RHEA-COMP:9641"/>
        <dbReference type="Rhea" id="RHEA-COMP:9685"/>
        <dbReference type="ChEBI" id="CHEBI:15378"/>
        <dbReference type="ChEBI" id="CHEBI:16526"/>
        <dbReference type="ChEBI" id="CHEBI:64479"/>
        <dbReference type="ChEBI" id="CHEBI:78449"/>
        <dbReference type="ChEBI" id="CHEBI:78468"/>
        <dbReference type="ChEBI" id="CHEBI:78469"/>
    </reaction>
    <physiologicalReaction direction="left-to-right" evidence="37">
        <dbReference type="Rhea" id="RHEA:41869"/>
    </physiologicalReaction>
</comment>
<evidence type="ECO:0000256" key="14">
    <source>
        <dbReference type="ARBA" id="ARBA00023442"/>
    </source>
</evidence>
<keyword evidence="3" id="KW-0663">Pyridoxal phosphate</keyword>
<dbReference type="Pfam" id="PF02801">
    <property type="entry name" value="Ketoacyl-synt_C"/>
    <property type="match status" value="1"/>
</dbReference>
<dbReference type="SUPFAM" id="SSF55048">
    <property type="entry name" value="Probable ACP-binding domain of malonyl-CoA ACP transacylase"/>
    <property type="match status" value="1"/>
</dbReference>
<comment type="catalytic activity">
    <reaction evidence="27">
        <text>(2E)-dodecenoyl-[ACP] + NADPH + H(+) = dodecanoyl-[ACP] + NADP(+)</text>
        <dbReference type="Rhea" id="RHEA:41880"/>
        <dbReference type="Rhea" id="RHEA-COMP:9643"/>
        <dbReference type="Rhea" id="RHEA-COMP:9644"/>
        <dbReference type="ChEBI" id="CHEBI:15378"/>
        <dbReference type="ChEBI" id="CHEBI:57783"/>
        <dbReference type="ChEBI" id="CHEBI:58349"/>
        <dbReference type="ChEBI" id="CHEBI:65264"/>
        <dbReference type="ChEBI" id="CHEBI:78472"/>
    </reaction>
    <physiologicalReaction direction="left-to-right" evidence="27">
        <dbReference type="Rhea" id="RHEA:41881"/>
    </physiologicalReaction>
</comment>
<evidence type="ECO:0000256" key="34">
    <source>
        <dbReference type="ARBA" id="ARBA00048704"/>
    </source>
</evidence>
<dbReference type="InterPro" id="IPR032821">
    <property type="entry name" value="PKS_assoc"/>
</dbReference>
<comment type="pathway">
    <text evidence="1">Lipid metabolism.</text>
</comment>
<keyword evidence="4" id="KW-0007">Acetylation</keyword>
<evidence type="ECO:0000256" key="1">
    <source>
        <dbReference type="ARBA" id="ARBA00005189"/>
    </source>
</evidence>
<comment type="catalytic activity">
    <reaction evidence="38">
        <text>(2E)-tetradecenoyl-[ACP] + NADPH + H(+) = tetradecanoyl-[ACP] + NADP(+)</text>
        <dbReference type="Rhea" id="RHEA:41896"/>
        <dbReference type="Rhea" id="RHEA-COMP:9647"/>
        <dbReference type="Rhea" id="RHEA-COMP:9648"/>
        <dbReference type="ChEBI" id="CHEBI:15378"/>
        <dbReference type="ChEBI" id="CHEBI:57783"/>
        <dbReference type="ChEBI" id="CHEBI:58349"/>
        <dbReference type="ChEBI" id="CHEBI:78475"/>
        <dbReference type="ChEBI" id="CHEBI:78477"/>
    </reaction>
    <physiologicalReaction direction="left-to-right" evidence="38">
        <dbReference type="Rhea" id="RHEA:41897"/>
    </physiologicalReaction>
</comment>
<evidence type="ECO:0000256" key="43">
    <source>
        <dbReference type="ARBA" id="ARBA00049521"/>
    </source>
</evidence>
<comment type="catalytic activity">
    <reaction evidence="39">
        <text>3-oxododecanoyl-[ACP] + NADPH + H(+) = (3R)-hydroxydodecanoyl-[ACP] + NADP(+)</text>
        <dbReference type="Rhea" id="RHEA:41872"/>
        <dbReference type="Rhea" id="RHEA-COMP:9641"/>
        <dbReference type="Rhea" id="RHEA-COMP:9642"/>
        <dbReference type="ChEBI" id="CHEBI:15378"/>
        <dbReference type="ChEBI" id="CHEBI:57783"/>
        <dbReference type="ChEBI" id="CHEBI:58349"/>
        <dbReference type="ChEBI" id="CHEBI:78469"/>
        <dbReference type="ChEBI" id="CHEBI:78470"/>
    </reaction>
    <physiologicalReaction direction="left-to-right" evidence="39">
        <dbReference type="Rhea" id="RHEA:41873"/>
    </physiologicalReaction>
</comment>
<evidence type="ECO:0000256" key="21">
    <source>
        <dbReference type="ARBA" id="ARBA00047578"/>
    </source>
</evidence>
<dbReference type="GO" id="GO:0004313">
    <property type="term" value="F:[acyl-carrier-protein] S-acetyltransferase activity"/>
    <property type="evidence" value="ECO:0007669"/>
    <property type="project" value="UniProtKB-EC"/>
</dbReference>
<dbReference type="PROSITE" id="PS52004">
    <property type="entry name" value="KS3_2"/>
    <property type="match status" value="1"/>
</dbReference>
<evidence type="ECO:0000256" key="6">
    <source>
        <dbReference type="ARBA" id="ARBA00023351"/>
    </source>
</evidence>
<comment type="function">
    <text evidence="14">Fatty acid synthetase is a multifunctional enzyme that catalyzes the de novo biosynthesis of long-chain saturated fatty acids starting from acetyl-CoA and malonyl-CoA in the presence of NADPH. This multifunctional protein contains 7 catalytic activities and a site for the binding of the prosthetic group 4'-phosphopantetheine of the acyl carrier protein ([ACP]) domain.</text>
</comment>
<dbReference type="Gene3D" id="3.40.47.10">
    <property type="match status" value="1"/>
</dbReference>
<dbReference type="SUPFAM" id="SSF52151">
    <property type="entry name" value="FabD/lysophospholipase-like"/>
    <property type="match status" value="1"/>
</dbReference>
<comment type="catalytic activity">
    <reaction evidence="32">
        <text>a 2,3-saturated acyl-[ACP] + NADP(+) = a (2E)-enoyl-[ACP] + NADPH + H(+)</text>
        <dbReference type="Rhea" id="RHEA:22564"/>
        <dbReference type="Rhea" id="RHEA-COMP:9925"/>
        <dbReference type="Rhea" id="RHEA-COMP:9926"/>
        <dbReference type="ChEBI" id="CHEBI:15378"/>
        <dbReference type="ChEBI" id="CHEBI:57783"/>
        <dbReference type="ChEBI" id="CHEBI:58349"/>
        <dbReference type="ChEBI" id="CHEBI:78784"/>
        <dbReference type="ChEBI" id="CHEBI:78785"/>
        <dbReference type="EC" id="1.3.1.39"/>
    </reaction>
    <physiologicalReaction direction="right-to-left" evidence="32">
        <dbReference type="Rhea" id="RHEA:22566"/>
    </physiologicalReaction>
</comment>
<dbReference type="InterPro" id="IPR016039">
    <property type="entry name" value="Thiolase-like"/>
</dbReference>
<dbReference type="OrthoDB" id="329835at2759"/>
<dbReference type="GO" id="GO:0004315">
    <property type="term" value="F:3-oxoacyl-[acyl-carrier-protein] synthase activity"/>
    <property type="evidence" value="ECO:0007669"/>
    <property type="project" value="UniProtKB-EC"/>
</dbReference>
<name>A0A9P0G0U0_CHRIL</name>
<comment type="catalytic activity">
    <reaction evidence="24">
        <text>3-oxobutanoyl-[ACP] + NADPH + H(+) = (3R)-hydroxybutanoyl-[ACP] + NADP(+)</text>
        <dbReference type="Rhea" id="RHEA:41804"/>
        <dbReference type="Rhea" id="RHEA-COMP:9625"/>
        <dbReference type="Rhea" id="RHEA-COMP:9626"/>
        <dbReference type="ChEBI" id="CHEBI:15378"/>
        <dbReference type="ChEBI" id="CHEBI:57783"/>
        <dbReference type="ChEBI" id="CHEBI:58349"/>
        <dbReference type="ChEBI" id="CHEBI:78450"/>
        <dbReference type="ChEBI" id="CHEBI:78451"/>
    </reaction>
    <physiologicalReaction direction="left-to-right" evidence="24">
        <dbReference type="Rhea" id="RHEA:41805"/>
    </physiologicalReaction>
</comment>
<comment type="catalytic activity">
    <reaction evidence="12">
        <text>(3R)-hydroxyhexadecanoyl-[ACP] = (2E)-hexadecenoyl-[ACP] + H2O</text>
        <dbReference type="Rhea" id="RHEA:41908"/>
        <dbReference type="Rhea" id="RHEA-COMP:9650"/>
        <dbReference type="Rhea" id="RHEA-COMP:9651"/>
        <dbReference type="ChEBI" id="CHEBI:15377"/>
        <dbReference type="ChEBI" id="CHEBI:78480"/>
        <dbReference type="ChEBI" id="CHEBI:78481"/>
    </reaction>
    <physiologicalReaction direction="left-to-right" evidence="12">
        <dbReference type="Rhea" id="RHEA:41909"/>
    </physiologicalReaction>
</comment>
<keyword evidence="47" id="KW-1185">Reference proteome</keyword>
<comment type="catalytic activity">
    <reaction evidence="11">
        <text>(3R)-hydroxyoctadecanoyl-[ACP] = (2E)-octadecenoyl-[ACP] + H2O</text>
        <dbReference type="Rhea" id="RHEA:41924"/>
        <dbReference type="Rhea" id="RHEA-COMP:9654"/>
        <dbReference type="Rhea" id="RHEA-COMP:9655"/>
        <dbReference type="ChEBI" id="CHEBI:15377"/>
        <dbReference type="ChEBI" id="CHEBI:78488"/>
        <dbReference type="ChEBI" id="CHEBI:78489"/>
    </reaction>
    <physiologicalReaction direction="left-to-right" evidence="11">
        <dbReference type="Rhea" id="RHEA:41925"/>
    </physiologicalReaction>
</comment>
<dbReference type="InterPro" id="IPR036291">
    <property type="entry name" value="NAD(P)-bd_dom_sf"/>
</dbReference>
<dbReference type="Pfam" id="PF21149">
    <property type="entry name" value="FAS_pseudo-KR"/>
    <property type="match status" value="1"/>
</dbReference>
<evidence type="ECO:0000256" key="10">
    <source>
        <dbReference type="ARBA" id="ARBA00023398"/>
    </source>
</evidence>
<dbReference type="InterPro" id="IPR020841">
    <property type="entry name" value="PKS_Beta-ketoAc_synthase_dom"/>
</dbReference>
<comment type="catalytic activity">
    <reaction evidence="29">
        <text>(2E)-octenoyl-[ACP] + NADPH + H(+) = octanoyl-[ACP] + NADP(+)</text>
        <dbReference type="Rhea" id="RHEA:41848"/>
        <dbReference type="Rhea" id="RHEA-COMP:9635"/>
        <dbReference type="Rhea" id="RHEA-COMP:9636"/>
        <dbReference type="ChEBI" id="CHEBI:15378"/>
        <dbReference type="ChEBI" id="CHEBI:57783"/>
        <dbReference type="ChEBI" id="CHEBI:58349"/>
        <dbReference type="ChEBI" id="CHEBI:78462"/>
        <dbReference type="ChEBI" id="CHEBI:78463"/>
    </reaction>
    <physiologicalReaction direction="left-to-right" evidence="29">
        <dbReference type="Rhea" id="RHEA:41849"/>
    </physiologicalReaction>
</comment>
<comment type="catalytic activity">
    <reaction evidence="40">
        <text>3-oxohexadecanoyl-[ACP] + NADPH + H(+) = (3R)-hydroxyhexadecanoyl-[ACP] + NADP(+)</text>
        <dbReference type="Rhea" id="RHEA:41904"/>
        <dbReference type="Rhea" id="RHEA-COMP:9649"/>
        <dbReference type="Rhea" id="RHEA-COMP:9650"/>
        <dbReference type="ChEBI" id="CHEBI:15378"/>
        <dbReference type="ChEBI" id="CHEBI:57783"/>
        <dbReference type="ChEBI" id="CHEBI:58349"/>
        <dbReference type="ChEBI" id="CHEBI:78478"/>
        <dbReference type="ChEBI" id="CHEBI:78480"/>
    </reaction>
    <physiologicalReaction direction="left-to-right" evidence="40">
        <dbReference type="Rhea" id="RHEA:41905"/>
    </physiologicalReaction>
</comment>
<comment type="catalytic activity">
    <reaction evidence="33">
        <text>holo-[ACP] + acetyl-CoA = acetyl-[ACP] + CoA</text>
        <dbReference type="Rhea" id="RHEA:41788"/>
        <dbReference type="Rhea" id="RHEA-COMP:9621"/>
        <dbReference type="Rhea" id="RHEA-COMP:9685"/>
        <dbReference type="ChEBI" id="CHEBI:57287"/>
        <dbReference type="ChEBI" id="CHEBI:57288"/>
        <dbReference type="ChEBI" id="CHEBI:64479"/>
        <dbReference type="ChEBI" id="CHEBI:78446"/>
        <dbReference type="EC" id="2.3.1.38"/>
    </reaction>
    <physiologicalReaction direction="left-to-right" evidence="33">
        <dbReference type="Rhea" id="RHEA:41789"/>
    </physiologicalReaction>
</comment>
<evidence type="ECO:0000256" key="32">
    <source>
        <dbReference type="ARBA" id="ARBA00048650"/>
    </source>
</evidence>
<dbReference type="InterPro" id="IPR013968">
    <property type="entry name" value="PKS_KR"/>
</dbReference>
<dbReference type="Gene3D" id="3.40.366.10">
    <property type="entry name" value="Malonyl-Coenzyme A Acyl Carrier Protein, domain 2"/>
    <property type="match status" value="1"/>
</dbReference>
<dbReference type="Pfam" id="PF00698">
    <property type="entry name" value="Acyl_transf_1"/>
    <property type="match status" value="1"/>
</dbReference>
<dbReference type="CDD" id="cd00833">
    <property type="entry name" value="PKS"/>
    <property type="match status" value="1"/>
</dbReference>
<dbReference type="GO" id="GO:0004316">
    <property type="term" value="F:3-oxoacyl-[acyl-carrier-protein] reductase (NADPH) activity"/>
    <property type="evidence" value="ECO:0007669"/>
    <property type="project" value="UniProtKB-EC"/>
</dbReference>
<dbReference type="GO" id="GO:0006633">
    <property type="term" value="P:fatty acid biosynthetic process"/>
    <property type="evidence" value="ECO:0007669"/>
    <property type="project" value="TreeGrafter"/>
</dbReference>
<dbReference type="Pfam" id="PF00109">
    <property type="entry name" value="ketoacyl-synt"/>
    <property type="match status" value="1"/>
</dbReference>